<feature type="compositionally biased region" description="Basic and acidic residues" evidence="1">
    <location>
        <begin position="224"/>
        <end position="241"/>
    </location>
</feature>
<feature type="compositionally biased region" description="Basic and acidic residues" evidence="1">
    <location>
        <begin position="184"/>
        <end position="215"/>
    </location>
</feature>
<evidence type="ECO:0000313" key="2">
    <source>
        <dbReference type="EMBL" id="NMB91866.1"/>
    </source>
</evidence>
<proteinExistence type="predicted"/>
<evidence type="ECO:0000313" key="3">
    <source>
        <dbReference type="Proteomes" id="UP000590542"/>
    </source>
</evidence>
<reference evidence="2 3" key="1">
    <citation type="journal article" date="2020" name="Biotechnol. Biofuels">
        <title>New insights from the biogas microbiome by comprehensive genome-resolved metagenomics of nearly 1600 species originating from multiple anaerobic digesters.</title>
        <authorList>
            <person name="Campanaro S."/>
            <person name="Treu L."/>
            <person name="Rodriguez-R L.M."/>
            <person name="Kovalovszki A."/>
            <person name="Ziels R.M."/>
            <person name="Maus I."/>
            <person name="Zhu X."/>
            <person name="Kougias P.G."/>
            <person name="Basile A."/>
            <person name="Luo G."/>
            <person name="Schluter A."/>
            <person name="Konstantinidis K.T."/>
            <person name="Angelidaki I."/>
        </authorList>
    </citation>
    <scope>NUCLEOTIDE SEQUENCE [LARGE SCALE GENOMIC DNA]</scope>
    <source>
        <strain evidence="2">AS27yjCOA_202</strain>
    </source>
</reference>
<sequence>MKEEKNQESEESKLQPPYAKKFDSIKRLLKSAQYQLEHVSNVIEMMEHEEKKAYYQSVPGTEGVFDGQYLVASDGRRTEVPGNYAAKSRLVCGDVLKVFADNGKQVFKQIDKVERKKIEGILTKKEGKWHILSDSGSFKVLDVAAEFNQAELNDKVSAFIPANNSNVPFAALDRVYKENTSSQKFKEGSHDKEKDSFHKATKEVEKKEKKLDLKTKPPVKKSFAKVEKRGKTTENSEKTSKEYVATMLEEDDLR</sequence>
<evidence type="ECO:0008006" key="4">
    <source>
        <dbReference type="Google" id="ProtNLM"/>
    </source>
</evidence>
<organism evidence="2 3">
    <name type="scientific">candidate division WWE3 bacterium</name>
    <dbReference type="NCBI Taxonomy" id="2053526"/>
    <lineage>
        <taxon>Bacteria</taxon>
        <taxon>Katanobacteria</taxon>
    </lineage>
</organism>
<evidence type="ECO:0000256" key="1">
    <source>
        <dbReference type="SAM" id="MobiDB-lite"/>
    </source>
</evidence>
<feature type="region of interest" description="Disordered" evidence="1">
    <location>
        <begin position="181"/>
        <end position="254"/>
    </location>
</feature>
<gene>
    <name evidence="2" type="ORF">GYA37_03410</name>
</gene>
<accession>A0A7X9HSV8</accession>
<dbReference type="EMBL" id="JAAZNV010000012">
    <property type="protein sequence ID" value="NMB91866.1"/>
    <property type="molecule type" value="Genomic_DNA"/>
</dbReference>
<name>A0A7X9HSV8_UNCKA</name>
<comment type="caution">
    <text evidence="2">The sequence shown here is derived from an EMBL/GenBank/DDBJ whole genome shotgun (WGS) entry which is preliminary data.</text>
</comment>
<dbReference type="AlphaFoldDB" id="A0A7X9HSV8"/>
<dbReference type="Proteomes" id="UP000590542">
    <property type="component" value="Unassembled WGS sequence"/>
</dbReference>
<protein>
    <recommendedName>
        <fullName evidence="4">50S ribosomal protein L7/L12</fullName>
    </recommendedName>
</protein>